<dbReference type="Pfam" id="PF13432">
    <property type="entry name" value="TPR_16"/>
    <property type="match status" value="2"/>
</dbReference>
<dbReference type="EMBL" id="SORF01000002">
    <property type="protein sequence ID" value="TDY50700.1"/>
    <property type="molecule type" value="Genomic_DNA"/>
</dbReference>
<reference evidence="3 4" key="1">
    <citation type="submission" date="2019-03" db="EMBL/GenBank/DDBJ databases">
        <title>Genomic Encyclopedia of Type Strains, Phase IV (KMG-IV): sequencing the most valuable type-strain genomes for metagenomic binning, comparative biology and taxonomic classification.</title>
        <authorList>
            <person name="Goeker M."/>
        </authorList>
    </citation>
    <scope>NUCLEOTIDE SEQUENCE [LARGE SCALE GENOMIC DNA]</scope>
    <source>
        <strain evidence="3 4">DSM 17974</strain>
    </source>
</reference>
<gene>
    <name evidence="3" type="ORF">C7445_102260</name>
</gene>
<evidence type="ECO:0000256" key="2">
    <source>
        <dbReference type="ARBA" id="ARBA00022803"/>
    </source>
</evidence>
<keyword evidence="1" id="KW-0677">Repeat</keyword>
<dbReference type="PANTHER" id="PTHR44186:SF1">
    <property type="entry name" value="BARDET-BIEDL SYNDROME 4 PROTEIN"/>
    <property type="match status" value="1"/>
</dbReference>
<dbReference type="SMART" id="SM00028">
    <property type="entry name" value="TPR"/>
    <property type="match status" value="5"/>
</dbReference>
<organism evidence="3 4">
    <name type="scientific">Alicyclobacillus sacchari</name>
    <dbReference type="NCBI Taxonomy" id="392010"/>
    <lineage>
        <taxon>Bacteria</taxon>
        <taxon>Bacillati</taxon>
        <taxon>Bacillota</taxon>
        <taxon>Bacilli</taxon>
        <taxon>Bacillales</taxon>
        <taxon>Alicyclobacillaceae</taxon>
        <taxon>Alicyclobacillus</taxon>
    </lineage>
</organism>
<dbReference type="OrthoDB" id="2370959at2"/>
<dbReference type="SUPFAM" id="SSF48452">
    <property type="entry name" value="TPR-like"/>
    <property type="match status" value="2"/>
</dbReference>
<dbReference type="InterPro" id="IPR011990">
    <property type="entry name" value="TPR-like_helical_dom_sf"/>
</dbReference>
<dbReference type="InterPro" id="IPR019734">
    <property type="entry name" value="TPR_rpt"/>
</dbReference>
<proteinExistence type="predicted"/>
<protein>
    <submittedName>
        <fullName evidence="3">Flp pilus assembly protein TadD</fullName>
    </submittedName>
</protein>
<dbReference type="AlphaFoldDB" id="A0A4R8LSQ7"/>
<dbReference type="Proteomes" id="UP000294581">
    <property type="component" value="Unassembled WGS sequence"/>
</dbReference>
<dbReference type="Gene3D" id="1.25.40.10">
    <property type="entry name" value="Tetratricopeptide repeat domain"/>
    <property type="match status" value="2"/>
</dbReference>
<evidence type="ECO:0000313" key="4">
    <source>
        <dbReference type="Proteomes" id="UP000294581"/>
    </source>
</evidence>
<accession>A0A4R8LSQ7</accession>
<keyword evidence="4" id="KW-1185">Reference proteome</keyword>
<evidence type="ECO:0000313" key="3">
    <source>
        <dbReference type="EMBL" id="TDY50700.1"/>
    </source>
</evidence>
<dbReference type="PANTHER" id="PTHR44186">
    <property type="match status" value="1"/>
</dbReference>
<name>A0A4R8LSQ7_9BACL</name>
<keyword evidence="2" id="KW-0802">TPR repeat</keyword>
<sequence>MTLDASLCIIDAPLQTLGTVEQGGRSVHYVEFDAIVQAIAELRTLLPSATGQQREQLIDALGSLRQLANQALDAWMELDELIEQTYADLSLSEQTANGVSWFSGMAMADDLAAWQFSEACELRKGLAYYDLHMFEQAARSLGKAVAQEGDESAGLRIYLALSHLANGRLAEAETMLLEAATRVADVIERQAVLEVGVQLAATKGDWQSAIDQLFDLLDTDADKADTWYNLGVCHLRLRQWAFAQRCFARAYQRREELESLLGLALATLLAGDREGAGDLCSQVATASVESARLVQLLSSLLIAAGRRQDAITLARRCLHDPSVAATGYYLLGLCAFADGEIGRASSFCKQCLTLERNRDDAAMMLAVCAYLQGGEARAEAIMQGQLMRRNQFPPVVSLLAGRLAMRRGRIEEAEMFFEQVVASPHATSRMLARRYQQMLAREKEPLVGEGSAKQQSVPIR</sequence>
<comment type="caution">
    <text evidence="3">The sequence shown here is derived from an EMBL/GenBank/DDBJ whole genome shotgun (WGS) entry which is preliminary data.</text>
</comment>
<evidence type="ECO:0000256" key="1">
    <source>
        <dbReference type="ARBA" id="ARBA00022737"/>
    </source>
</evidence>